<evidence type="ECO:0000256" key="6">
    <source>
        <dbReference type="ARBA" id="ARBA00022989"/>
    </source>
</evidence>
<dbReference type="PhylomeDB" id="B4QIQ9"/>
<evidence type="ECO:0000256" key="13">
    <source>
        <dbReference type="SAM" id="Phobius"/>
    </source>
</evidence>
<evidence type="ECO:0000256" key="1">
    <source>
        <dbReference type="ARBA" id="ARBA00004141"/>
    </source>
</evidence>
<dbReference type="GO" id="GO:0016020">
    <property type="term" value="C:membrane"/>
    <property type="evidence" value="ECO:0007669"/>
    <property type="project" value="UniProtKB-SubCell"/>
</dbReference>
<evidence type="ECO:0000256" key="9">
    <source>
        <dbReference type="ARBA" id="ARBA00023136"/>
    </source>
</evidence>
<evidence type="ECO:0000313" key="15">
    <source>
        <dbReference type="Proteomes" id="UP000000304"/>
    </source>
</evidence>
<proteinExistence type="inferred from homology"/>
<dbReference type="AlphaFoldDB" id="B4QIQ9"/>
<evidence type="ECO:0000256" key="11">
    <source>
        <dbReference type="ARBA" id="ARBA00023303"/>
    </source>
</evidence>
<evidence type="ECO:0000256" key="10">
    <source>
        <dbReference type="ARBA" id="ARBA00023201"/>
    </source>
</evidence>
<evidence type="ECO:0000256" key="8">
    <source>
        <dbReference type="ARBA" id="ARBA00023065"/>
    </source>
</evidence>
<keyword evidence="3 12" id="KW-0813">Transport</keyword>
<evidence type="ECO:0000256" key="5">
    <source>
        <dbReference type="ARBA" id="ARBA00022692"/>
    </source>
</evidence>
<dbReference type="InterPro" id="IPR001873">
    <property type="entry name" value="ENaC"/>
</dbReference>
<keyword evidence="11 12" id="KW-0407">Ion channel</keyword>
<keyword evidence="6 13" id="KW-1133">Transmembrane helix</keyword>
<organism evidence="14 15">
    <name type="scientific">Drosophila simulans</name>
    <name type="common">Fruit fly</name>
    <dbReference type="NCBI Taxonomy" id="7240"/>
    <lineage>
        <taxon>Eukaryota</taxon>
        <taxon>Metazoa</taxon>
        <taxon>Ecdysozoa</taxon>
        <taxon>Arthropoda</taxon>
        <taxon>Hexapoda</taxon>
        <taxon>Insecta</taxon>
        <taxon>Pterygota</taxon>
        <taxon>Neoptera</taxon>
        <taxon>Endopterygota</taxon>
        <taxon>Diptera</taxon>
        <taxon>Brachycera</taxon>
        <taxon>Muscomorpha</taxon>
        <taxon>Ephydroidea</taxon>
        <taxon>Drosophilidae</taxon>
        <taxon>Drosophila</taxon>
        <taxon>Sophophora</taxon>
    </lineage>
</organism>
<dbReference type="Proteomes" id="UP000000304">
    <property type="component" value="Chromosome 2R"/>
</dbReference>
<reference evidence="14 15" key="1">
    <citation type="journal article" date="2007" name="Nature">
        <title>Evolution of genes and genomes on the Drosophila phylogeny.</title>
        <authorList>
            <consortium name="Drosophila 12 Genomes Consortium"/>
            <person name="Clark A.G."/>
            <person name="Eisen M.B."/>
            <person name="Smith D.R."/>
            <person name="Bergman C.M."/>
            <person name="Oliver B."/>
            <person name="Markow T.A."/>
            <person name="Kaufman T.C."/>
            <person name="Kellis M."/>
            <person name="Gelbart W."/>
            <person name="Iyer V.N."/>
            <person name="Pollard D.A."/>
            <person name="Sackton T.B."/>
            <person name="Larracuente A.M."/>
            <person name="Singh N.D."/>
            <person name="Abad J.P."/>
            <person name="Abt D.N."/>
            <person name="Adryan B."/>
            <person name="Aguade M."/>
            <person name="Akashi H."/>
            <person name="Anderson W.W."/>
            <person name="Aquadro C.F."/>
            <person name="Ardell D.H."/>
            <person name="Arguello R."/>
            <person name="Artieri C.G."/>
            <person name="Barbash D.A."/>
            <person name="Barker D."/>
            <person name="Barsanti P."/>
            <person name="Batterham P."/>
            <person name="Batzoglou S."/>
            <person name="Begun D."/>
            <person name="Bhutkar A."/>
            <person name="Blanco E."/>
            <person name="Bosak S.A."/>
            <person name="Bradley R.K."/>
            <person name="Brand A.D."/>
            <person name="Brent M.R."/>
            <person name="Brooks A.N."/>
            <person name="Brown R.H."/>
            <person name="Butlin R.K."/>
            <person name="Caggese C."/>
            <person name="Calvi B.R."/>
            <person name="Bernardo de Carvalho A."/>
            <person name="Caspi A."/>
            <person name="Castrezana S."/>
            <person name="Celniker S.E."/>
            <person name="Chang J.L."/>
            <person name="Chapple C."/>
            <person name="Chatterji S."/>
            <person name="Chinwalla A."/>
            <person name="Civetta A."/>
            <person name="Clifton S.W."/>
            <person name="Comeron J.M."/>
            <person name="Costello J.C."/>
            <person name="Coyne J.A."/>
            <person name="Daub J."/>
            <person name="David R.G."/>
            <person name="Delcher A.L."/>
            <person name="Delehaunty K."/>
            <person name="Do C.B."/>
            <person name="Ebling H."/>
            <person name="Edwards K."/>
            <person name="Eickbush T."/>
            <person name="Evans J.D."/>
            <person name="Filipski A."/>
            <person name="Findeiss S."/>
            <person name="Freyhult E."/>
            <person name="Fulton L."/>
            <person name="Fulton R."/>
            <person name="Garcia A.C."/>
            <person name="Gardiner A."/>
            <person name="Garfield D.A."/>
            <person name="Garvin B.E."/>
            <person name="Gibson G."/>
            <person name="Gilbert D."/>
            <person name="Gnerre S."/>
            <person name="Godfrey J."/>
            <person name="Good R."/>
            <person name="Gotea V."/>
            <person name="Gravely B."/>
            <person name="Greenberg A.J."/>
            <person name="Griffiths-Jones S."/>
            <person name="Gross S."/>
            <person name="Guigo R."/>
            <person name="Gustafson E.A."/>
            <person name="Haerty W."/>
            <person name="Hahn M.W."/>
            <person name="Halligan D.L."/>
            <person name="Halpern A.L."/>
            <person name="Halter G.M."/>
            <person name="Han M.V."/>
            <person name="Heger A."/>
            <person name="Hillier L."/>
            <person name="Hinrichs A.S."/>
            <person name="Holmes I."/>
            <person name="Hoskins R.A."/>
            <person name="Hubisz M.J."/>
            <person name="Hultmark D."/>
            <person name="Huntley M.A."/>
            <person name="Jaffe D.B."/>
            <person name="Jagadeeshan S."/>
            <person name="Jeck W.R."/>
            <person name="Johnson J."/>
            <person name="Jones C.D."/>
            <person name="Jordan W.C."/>
            <person name="Karpen G.H."/>
            <person name="Kataoka E."/>
            <person name="Keightley P.D."/>
            <person name="Kheradpour P."/>
            <person name="Kirkness E.F."/>
            <person name="Koerich L.B."/>
            <person name="Kristiansen K."/>
            <person name="Kudrna D."/>
            <person name="Kulathinal R.J."/>
            <person name="Kumar S."/>
            <person name="Kwok R."/>
            <person name="Lander E."/>
            <person name="Langley C.H."/>
            <person name="Lapoint R."/>
            <person name="Lazzaro B.P."/>
            <person name="Lee S.J."/>
            <person name="Levesque L."/>
            <person name="Li R."/>
            <person name="Lin C.F."/>
            <person name="Lin M.F."/>
            <person name="Lindblad-Toh K."/>
            <person name="Llopart A."/>
            <person name="Long M."/>
            <person name="Low L."/>
            <person name="Lozovsky E."/>
            <person name="Lu J."/>
            <person name="Luo M."/>
            <person name="Machado C.A."/>
            <person name="Makalowski W."/>
            <person name="Marzo M."/>
            <person name="Matsuda M."/>
            <person name="Matzkin L."/>
            <person name="McAllister B."/>
            <person name="McBride C.S."/>
            <person name="McKernan B."/>
            <person name="McKernan K."/>
            <person name="Mendez-Lago M."/>
            <person name="Minx P."/>
            <person name="Mollenhauer M.U."/>
            <person name="Montooth K."/>
            <person name="Mount S.M."/>
            <person name="Mu X."/>
            <person name="Myers E."/>
            <person name="Negre B."/>
            <person name="Newfeld S."/>
            <person name="Nielsen R."/>
            <person name="Noor M.A."/>
            <person name="O'Grady P."/>
            <person name="Pachter L."/>
            <person name="Papaceit M."/>
            <person name="Parisi M.J."/>
            <person name="Parisi M."/>
            <person name="Parts L."/>
            <person name="Pedersen J.S."/>
            <person name="Pesole G."/>
            <person name="Phillippy A.M."/>
            <person name="Ponting C.P."/>
            <person name="Pop M."/>
            <person name="Porcelli D."/>
            <person name="Powell J.R."/>
            <person name="Prohaska S."/>
            <person name="Pruitt K."/>
            <person name="Puig M."/>
            <person name="Quesneville H."/>
            <person name="Ram K.R."/>
            <person name="Rand D."/>
            <person name="Rasmussen M.D."/>
            <person name="Reed L.K."/>
            <person name="Reenan R."/>
            <person name="Reily A."/>
            <person name="Remington K.A."/>
            <person name="Rieger T.T."/>
            <person name="Ritchie M.G."/>
            <person name="Robin C."/>
            <person name="Rogers Y.H."/>
            <person name="Rohde C."/>
            <person name="Rozas J."/>
            <person name="Rubenfield M.J."/>
            <person name="Ruiz A."/>
            <person name="Russo S."/>
            <person name="Salzberg S.L."/>
            <person name="Sanchez-Gracia A."/>
            <person name="Saranga D.J."/>
            <person name="Sato H."/>
            <person name="Schaeffer S.W."/>
            <person name="Schatz M.C."/>
            <person name="Schlenke T."/>
            <person name="Schwartz R."/>
            <person name="Segarra C."/>
            <person name="Singh R.S."/>
            <person name="Sirot L."/>
            <person name="Sirota M."/>
            <person name="Sisneros N.B."/>
            <person name="Smith C.D."/>
            <person name="Smith T.F."/>
            <person name="Spieth J."/>
            <person name="Stage D.E."/>
            <person name="Stark A."/>
            <person name="Stephan W."/>
            <person name="Strausberg R.L."/>
            <person name="Strempel S."/>
            <person name="Sturgill D."/>
            <person name="Sutton G."/>
            <person name="Sutton G.G."/>
            <person name="Tao W."/>
            <person name="Teichmann S."/>
            <person name="Tobari Y.N."/>
            <person name="Tomimura Y."/>
            <person name="Tsolas J.M."/>
            <person name="Valente V.L."/>
            <person name="Venter E."/>
            <person name="Venter J.C."/>
            <person name="Vicario S."/>
            <person name="Vieira F.G."/>
            <person name="Vilella A.J."/>
            <person name="Villasante A."/>
            <person name="Walenz B."/>
            <person name="Wang J."/>
            <person name="Wasserman M."/>
            <person name="Watts T."/>
            <person name="Wilson D."/>
            <person name="Wilson R.K."/>
            <person name="Wing R.A."/>
            <person name="Wolfner M.F."/>
            <person name="Wong A."/>
            <person name="Wong G.K."/>
            <person name="Wu C.I."/>
            <person name="Wu G."/>
            <person name="Yamamoto D."/>
            <person name="Yang H.P."/>
            <person name="Yang S.P."/>
            <person name="Yorke J.A."/>
            <person name="Yoshida K."/>
            <person name="Zdobnov E."/>
            <person name="Zhang P."/>
            <person name="Zhang Y."/>
            <person name="Zimin A.V."/>
            <person name="Baldwin J."/>
            <person name="Abdouelleil A."/>
            <person name="Abdulkadir J."/>
            <person name="Abebe A."/>
            <person name="Abera B."/>
            <person name="Abreu J."/>
            <person name="Acer S.C."/>
            <person name="Aftuck L."/>
            <person name="Alexander A."/>
            <person name="An P."/>
            <person name="Anderson E."/>
            <person name="Anderson S."/>
            <person name="Arachi H."/>
            <person name="Azer M."/>
            <person name="Bachantsang P."/>
            <person name="Barry A."/>
            <person name="Bayul T."/>
            <person name="Berlin A."/>
            <person name="Bessette D."/>
            <person name="Bloom T."/>
            <person name="Blye J."/>
            <person name="Boguslavskiy L."/>
            <person name="Bonnet C."/>
            <person name="Boukhgalter B."/>
            <person name="Bourzgui I."/>
            <person name="Brown A."/>
            <person name="Cahill P."/>
            <person name="Channer S."/>
            <person name="Cheshatsang Y."/>
            <person name="Chuda L."/>
            <person name="Citroen M."/>
            <person name="Collymore A."/>
            <person name="Cooke P."/>
            <person name="Costello M."/>
            <person name="D'Aco K."/>
            <person name="Daza R."/>
            <person name="De Haan G."/>
            <person name="DeGray S."/>
            <person name="DeMaso C."/>
            <person name="Dhargay N."/>
            <person name="Dooley K."/>
            <person name="Dooley E."/>
            <person name="Doricent M."/>
            <person name="Dorje P."/>
            <person name="Dorjee K."/>
            <person name="Dupes A."/>
            <person name="Elong R."/>
            <person name="Falk J."/>
            <person name="Farina A."/>
            <person name="Faro S."/>
            <person name="Ferguson D."/>
            <person name="Fisher S."/>
            <person name="Foley C.D."/>
            <person name="Franke A."/>
            <person name="Friedrich D."/>
            <person name="Gadbois L."/>
            <person name="Gearin G."/>
            <person name="Gearin C.R."/>
            <person name="Giannoukos G."/>
            <person name="Goode T."/>
            <person name="Graham J."/>
            <person name="Grandbois E."/>
            <person name="Grewal S."/>
            <person name="Gyaltsen K."/>
            <person name="Hafez N."/>
            <person name="Hagos B."/>
            <person name="Hall J."/>
            <person name="Henson C."/>
            <person name="Hollinger A."/>
            <person name="Honan T."/>
            <person name="Huard M.D."/>
            <person name="Hughes L."/>
            <person name="Hurhula B."/>
            <person name="Husby M.E."/>
            <person name="Kamat A."/>
            <person name="Kanga B."/>
            <person name="Kashin S."/>
            <person name="Khazanovich D."/>
            <person name="Kisner P."/>
            <person name="Lance K."/>
            <person name="Lara M."/>
            <person name="Lee W."/>
            <person name="Lennon N."/>
            <person name="Letendre F."/>
            <person name="LeVine R."/>
            <person name="Lipovsky A."/>
            <person name="Liu X."/>
            <person name="Liu J."/>
            <person name="Liu S."/>
            <person name="Lokyitsang T."/>
            <person name="Lokyitsang Y."/>
            <person name="Lubonja R."/>
            <person name="Lui A."/>
            <person name="MacDonald P."/>
            <person name="Magnisalis V."/>
            <person name="Maru K."/>
            <person name="Matthews C."/>
            <person name="McCusker W."/>
            <person name="McDonough S."/>
            <person name="Mehta T."/>
            <person name="Meldrim J."/>
            <person name="Meneus L."/>
            <person name="Mihai O."/>
            <person name="Mihalev A."/>
            <person name="Mihova T."/>
            <person name="Mittelman R."/>
            <person name="Mlenga V."/>
            <person name="Montmayeur A."/>
            <person name="Mulrain L."/>
            <person name="Navidi A."/>
            <person name="Naylor J."/>
            <person name="Negash T."/>
            <person name="Nguyen T."/>
            <person name="Nguyen N."/>
            <person name="Nicol R."/>
            <person name="Norbu C."/>
            <person name="Norbu N."/>
            <person name="Novod N."/>
            <person name="O'Neill B."/>
            <person name="Osman S."/>
            <person name="Markiewicz E."/>
            <person name="Oyono O.L."/>
            <person name="Patti C."/>
            <person name="Phunkhang P."/>
            <person name="Pierre F."/>
            <person name="Priest M."/>
            <person name="Raghuraman S."/>
            <person name="Rege F."/>
            <person name="Reyes R."/>
            <person name="Rise C."/>
            <person name="Rogov P."/>
            <person name="Ross K."/>
            <person name="Ryan E."/>
            <person name="Settipalli S."/>
            <person name="Shea T."/>
            <person name="Sherpa N."/>
            <person name="Shi L."/>
            <person name="Shih D."/>
            <person name="Sparrow T."/>
            <person name="Spaulding J."/>
            <person name="Stalker J."/>
            <person name="Stange-Thomann N."/>
            <person name="Stavropoulos S."/>
            <person name="Stone C."/>
            <person name="Strader C."/>
            <person name="Tesfaye S."/>
            <person name="Thomson T."/>
            <person name="Thoulutsang Y."/>
            <person name="Thoulutsang D."/>
            <person name="Topham K."/>
            <person name="Topping I."/>
            <person name="Tsamla T."/>
            <person name="Vassiliev H."/>
            <person name="Vo A."/>
            <person name="Wangchuk T."/>
            <person name="Wangdi T."/>
            <person name="Weiand M."/>
            <person name="Wilkinson J."/>
            <person name="Wilson A."/>
            <person name="Yadav S."/>
            <person name="Young G."/>
            <person name="Yu Q."/>
            <person name="Zembek L."/>
            <person name="Zhong D."/>
            <person name="Zimmer A."/>
            <person name="Zwirko Z."/>
            <person name="Jaffe D.B."/>
            <person name="Alvarez P."/>
            <person name="Brockman W."/>
            <person name="Butler J."/>
            <person name="Chin C."/>
            <person name="Gnerre S."/>
            <person name="Grabherr M."/>
            <person name="Kleber M."/>
            <person name="Mauceli E."/>
            <person name="MacCallum I."/>
        </authorList>
    </citation>
    <scope>NUCLEOTIDE SEQUENCE [LARGE SCALE GENOMIC DNA]</scope>
    <source>
        <strain evidence="15">white501</strain>
    </source>
</reference>
<protein>
    <submittedName>
        <fullName evidence="14">GD25038</fullName>
    </submittedName>
</protein>
<evidence type="ECO:0000256" key="12">
    <source>
        <dbReference type="RuleBase" id="RU000679"/>
    </source>
</evidence>
<keyword evidence="5 12" id="KW-0812">Transmembrane</keyword>
<evidence type="ECO:0000256" key="2">
    <source>
        <dbReference type="ARBA" id="ARBA00007193"/>
    </source>
</evidence>
<evidence type="ECO:0000256" key="3">
    <source>
        <dbReference type="ARBA" id="ARBA00022448"/>
    </source>
</evidence>
<dbReference type="Pfam" id="PF00858">
    <property type="entry name" value="ASC"/>
    <property type="match status" value="1"/>
</dbReference>
<gene>
    <name evidence="14" type="primary">Dsim\GD25038</name>
    <name evidence="14" type="ORF">Dsim_GD25038</name>
</gene>
<evidence type="ECO:0000256" key="7">
    <source>
        <dbReference type="ARBA" id="ARBA00023053"/>
    </source>
</evidence>
<keyword evidence="9 13" id="KW-0472">Membrane</keyword>
<keyword evidence="7" id="KW-0915">Sodium</keyword>
<feature type="transmembrane region" description="Helical" evidence="13">
    <location>
        <begin position="69"/>
        <end position="88"/>
    </location>
</feature>
<dbReference type="EMBL" id="CM000362">
    <property type="protein sequence ID" value="EDX08387.1"/>
    <property type="molecule type" value="Genomic_DNA"/>
</dbReference>
<keyword evidence="10 12" id="KW-0739">Sodium transport</keyword>
<evidence type="ECO:0000256" key="4">
    <source>
        <dbReference type="ARBA" id="ARBA00022461"/>
    </source>
</evidence>
<keyword evidence="8 12" id="KW-0406">Ion transport</keyword>
<keyword evidence="4 12" id="KW-0894">Sodium channel</keyword>
<dbReference type="GO" id="GO:0005272">
    <property type="term" value="F:sodium channel activity"/>
    <property type="evidence" value="ECO:0007669"/>
    <property type="project" value="UniProtKB-KW"/>
</dbReference>
<dbReference type="HOGENOM" id="CLU_1620783_0_0_1"/>
<evidence type="ECO:0000313" key="14">
    <source>
        <dbReference type="EMBL" id="EDX08387.1"/>
    </source>
</evidence>
<accession>B4QIQ9</accession>
<sequence>MSNERVLLWIRGAAARTLRGLLALLWMVLAGCGRYFGRLRDVVAQAGAETGLLALSLCVNRSIHLLERLFWLAVVISSVIAALVLSRLQLERYFSSPTVISVDRDYRGWNGHEYIQEVWNVSIIDEDYFYFMDFLYAVVNATAGNYAELAKFAEDERSTNRLYR</sequence>
<keyword evidence="15" id="KW-1185">Reference proteome</keyword>
<dbReference type="OMA" id="NGHEYIQ"/>
<comment type="subcellular location">
    <subcellularLocation>
        <location evidence="1">Membrane</location>
        <topology evidence="1">Multi-pass membrane protein</topology>
    </subcellularLocation>
</comment>
<name>B4QIQ9_DROSI</name>
<dbReference type="OrthoDB" id="5874059at2759"/>
<dbReference type="PROSITE" id="PS51257">
    <property type="entry name" value="PROKAR_LIPOPROTEIN"/>
    <property type="match status" value="1"/>
</dbReference>
<comment type="similarity">
    <text evidence="2 12">Belongs to the amiloride-sensitive sodium channel (TC 1.A.6) family.</text>
</comment>